<accession>A0AAD5YDC9</accession>
<evidence type="ECO:0000313" key="4">
    <source>
        <dbReference type="Proteomes" id="UP001212997"/>
    </source>
</evidence>
<dbReference type="Pfam" id="PF00244">
    <property type="entry name" value="14-3-3"/>
    <property type="match status" value="1"/>
</dbReference>
<dbReference type="AlphaFoldDB" id="A0AAD5YDC9"/>
<gene>
    <name evidence="3" type="ORF">NLI96_g11365</name>
</gene>
<dbReference type="EMBL" id="JANAWD010000746">
    <property type="protein sequence ID" value="KAJ3476147.1"/>
    <property type="molecule type" value="Genomic_DNA"/>
</dbReference>
<dbReference type="PRINTS" id="PR00305">
    <property type="entry name" value="1433ZETA"/>
</dbReference>
<keyword evidence="4" id="KW-1185">Reference proteome</keyword>
<dbReference type="InterPro" id="IPR036815">
    <property type="entry name" value="14-3-3_dom_sf"/>
</dbReference>
<evidence type="ECO:0000259" key="2">
    <source>
        <dbReference type="SMART" id="SM00101"/>
    </source>
</evidence>
<dbReference type="Proteomes" id="UP001212997">
    <property type="component" value="Unassembled WGS sequence"/>
</dbReference>
<dbReference type="SMART" id="SM00101">
    <property type="entry name" value="14_3_3"/>
    <property type="match status" value="1"/>
</dbReference>
<dbReference type="PANTHER" id="PTHR18860">
    <property type="entry name" value="14-3-3 PROTEIN"/>
    <property type="match status" value="1"/>
</dbReference>
<sequence length="397" mass="44462">MKTSHCSCFGSILSRFFRLVKKAFNFPRSPNAPVQNSNGSSGQSLRDATCNLNLWSFTPSWTITIKRRLSMTPPSPKQGRAIVLPASIGGVLSETLAQNFIPSHSISFGSHNGFPSAPLPHGFSAYGLTPDHHKITSPSRLPAKVVLQILCHLSHVSHQAERYQGGYTACIVAREPSHDRLDVIAQIKKLITTFDAQLTPEERNLLSIAYKNTTGTLRSSWRTIDVLEKKEGHSNRQLALMQVEKDRIKKELDDTCKDVVELMENHLIPAADSGEEKVFYSKMRGDYYRYLAEFSKDKPNDQYASSSLDAYKFAYKHALATLDPTHPTRLGLALNFAVYYHDIWDSPERACYLAKHAFDEAIAVASQSLMPGPSMEDSMMILQLLRDDMILWAGEVQ</sequence>
<dbReference type="InterPro" id="IPR023410">
    <property type="entry name" value="14-3-3_domain"/>
</dbReference>
<comment type="caution">
    <text evidence="3">The sequence shown here is derived from an EMBL/GenBank/DDBJ whole genome shotgun (WGS) entry which is preliminary data.</text>
</comment>
<protein>
    <recommendedName>
        <fullName evidence="2">14-3-3 domain-containing protein</fullName>
    </recommendedName>
</protein>
<dbReference type="SUPFAM" id="SSF48445">
    <property type="entry name" value="14-3-3 protein"/>
    <property type="match status" value="1"/>
</dbReference>
<name>A0AAD5YDC9_9APHY</name>
<feature type="domain" description="14-3-3" evidence="2">
    <location>
        <begin position="162"/>
        <end position="397"/>
    </location>
</feature>
<evidence type="ECO:0000313" key="3">
    <source>
        <dbReference type="EMBL" id="KAJ3476147.1"/>
    </source>
</evidence>
<dbReference type="CDD" id="cd08774">
    <property type="entry name" value="14-3-3"/>
    <property type="match status" value="1"/>
</dbReference>
<dbReference type="Gene3D" id="1.20.190.20">
    <property type="entry name" value="14-3-3 domain"/>
    <property type="match status" value="1"/>
</dbReference>
<comment type="similarity">
    <text evidence="1">Belongs to the 14-3-3 family.</text>
</comment>
<proteinExistence type="inferred from homology"/>
<dbReference type="InterPro" id="IPR000308">
    <property type="entry name" value="14-3-3"/>
</dbReference>
<evidence type="ECO:0000256" key="1">
    <source>
        <dbReference type="ARBA" id="ARBA00006141"/>
    </source>
</evidence>
<organism evidence="3 4">
    <name type="scientific">Meripilus lineatus</name>
    <dbReference type="NCBI Taxonomy" id="2056292"/>
    <lineage>
        <taxon>Eukaryota</taxon>
        <taxon>Fungi</taxon>
        <taxon>Dikarya</taxon>
        <taxon>Basidiomycota</taxon>
        <taxon>Agaricomycotina</taxon>
        <taxon>Agaricomycetes</taxon>
        <taxon>Polyporales</taxon>
        <taxon>Meripilaceae</taxon>
        <taxon>Meripilus</taxon>
    </lineage>
</organism>
<reference evidence="3" key="1">
    <citation type="submission" date="2022-07" db="EMBL/GenBank/DDBJ databases">
        <title>Genome Sequence of Physisporinus lineatus.</title>
        <authorList>
            <person name="Buettner E."/>
        </authorList>
    </citation>
    <scope>NUCLEOTIDE SEQUENCE</scope>
    <source>
        <strain evidence="3">VT162</strain>
    </source>
</reference>